<sequence length="343" mass="39417">MKIQRESMKLFYKGGYIHTSLCTQGSRTVFRGAGQLLAELRVGSVKCVGLLSVDYAGSVLGVAQERKREQYAYTTYGHCSSLPSGHSLLGFNGEHLDDLSQGYLLGNGYRLYKTMRFNSPDSFAPFRVVNAYGYCNGDPINYTDSSGHMRKNWFQRYASSNRTLGVVRKVIASFEAEIDASYHPIMGDPRELKSTYRTKLQDTKRKVSLELSYIDETIGNHSRGFGRVIKKRNELSQHANEVYSNFDSKMKSKFEGALEKYEEWSKVDEQRKIITDRNILLEKQAVALEEESQSALDQFLRANNIWHRLQYSNEMSYLRRQVVEFRSGITPLSEYPQYPKYPK</sequence>
<accession>A0ABD4YID6</accession>
<protein>
    <submittedName>
        <fullName evidence="1">RHS repeat-associated core domain-containing protein</fullName>
    </submittedName>
</protein>
<dbReference type="Gene3D" id="2.180.10.10">
    <property type="entry name" value="RHS repeat-associated core"/>
    <property type="match status" value="1"/>
</dbReference>
<dbReference type="InterPro" id="IPR022385">
    <property type="entry name" value="Rhs_assc_core"/>
</dbReference>
<dbReference type="RefSeq" id="WP_280070355.1">
    <property type="nucleotide sequence ID" value="NZ_JAOCBV010000001.1"/>
</dbReference>
<dbReference type="Proteomes" id="UP001160152">
    <property type="component" value="Unassembled WGS sequence"/>
</dbReference>
<evidence type="ECO:0000313" key="2">
    <source>
        <dbReference type="Proteomes" id="UP001160152"/>
    </source>
</evidence>
<dbReference type="AlphaFoldDB" id="A0ABD4YID6"/>
<dbReference type="EMBL" id="JAOCBV010000001">
    <property type="protein sequence ID" value="MDH0759079.1"/>
    <property type="molecule type" value="Genomic_DNA"/>
</dbReference>
<gene>
    <name evidence="1" type="ORF">N5C70_20510</name>
</gene>
<reference evidence="1 2" key="1">
    <citation type="submission" date="2022-09" db="EMBL/GenBank/DDBJ databases">
        <title>Intensive care unit water sources are persistently colonized with multi-drug resistant bacteria and are the site of extensive horizontal gene transfer of antibiotic resistance genes.</title>
        <authorList>
            <person name="Diorio-Toth L."/>
        </authorList>
    </citation>
    <scope>NUCLEOTIDE SEQUENCE [LARGE SCALE GENOMIC DNA]</scope>
    <source>
        <strain evidence="1 2">GD03901</strain>
    </source>
</reference>
<dbReference type="NCBIfam" id="TIGR03696">
    <property type="entry name" value="Rhs_assc_core"/>
    <property type="match status" value="1"/>
</dbReference>
<comment type="caution">
    <text evidence="1">The sequence shown here is derived from an EMBL/GenBank/DDBJ whole genome shotgun (WGS) entry which is preliminary data.</text>
</comment>
<evidence type="ECO:0000313" key="1">
    <source>
        <dbReference type="EMBL" id="MDH0759079.1"/>
    </source>
</evidence>
<organism evidence="1 2">
    <name type="scientific">Pseudomonas juntendi</name>
    <dbReference type="NCBI Taxonomy" id="2666183"/>
    <lineage>
        <taxon>Bacteria</taxon>
        <taxon>Pseudomonadati</taxon>
        <taxon>Pseudomonadota</taxon>
        <taxon>Gammaproteobacteria</taxon>
        <taxon>Pseudomonadales</taxon>
        <taxon>Pseudomonadaceae</taxon>
        <taxon>Pseudomonas</taxon>
    </lineage>
</organism>
<proteinExistence type="predicted"/>
<name>A0ABD4YID6_9PSED</name>